<protein>
    <submittedName>
        <fullName evidence="4">Bacterial membrane flanked domain protein</fullName>
    </submittedName>
</protein>
<dbReference type="InterPro" id="IPR026870">
    <property type="entry name" value="Zinc_ribbon_dom"/>
</dbReference>
<dbReference type="Proteomes" id="UP000315440">
    <property type="component" value="Unassembled WGS sequence"/>
</dbReference>
<gene>
    <name evidence="4" type="ORF">Mal64_21250</name>
</gene>
<feature type="transmembrane region" description="Helical" evidence="1">
    <location>
        <begin position="81"/>
        <end position="97"/>
    </location>
</feature>
<accession>A0A5C5ZN96</accession>
<comment type="caution">
    <text evidence="4">The sequence shown here is derived from an EMBL/GenBank/DDBJ whole genome shotgun (WGS) entry which is preliminary data.</text>
</comment>
<dbReference type="PANTHER" id="PTHR37938:SF1">
    <property type="entry name" value="BLL0215 PROTEIN"/>
    <property type="match status" value="1"/>
</dbReference>
<dbReference type="AlphaFoldDB" id="A0A5C5ZN96"/>
<reference evidence="4 5" key="1">
    <citation type="submission" date="2019-02" db="EMBL/GenBank/DDBJ databases">
        <title>Deep-cultivation of Planctomycetes and their phenomic and genomic characterization uncovers novel biology.</title>
        <authorList>
            <person name="Wiegand S."/>
            <person name="Jogler M."/>
            <person name="Boedeker C."/>
            <person name="Pinto D."/>
            <person name="Vollmers J."/>
            <person name="Rivas-Marin E."/>
            <person name="Kohn T."/>
            <person name="Peeters S.H."/>
            <person name="Heuer A."/>
            <person name="Rast P."/>
            <person name="Oberbeckmann S."/>
            <person name="Bunk B."/>
            <person name="Jeske O."/>
            <person name="Meyerdierks A."/>
            <person name="Storesund J.E."/>
            <person name="Kallscheuer N."/>
            <person name="Luecker S."/>
            <person name="Lage O.M."/>
            <person name="Pohl T."/>
            <person name="Merkel B.J."/>
            <person name="Hornburger P."/>
            <person name="Mueller R.-W."/>
            <person name="Bruemmer F."/>
            <person name="Labrenz M."/>
            <person name="Spormann A.M."/>
            <person name="Op Den Camp H."/>
            <person name="Overmann J."/>
            <person name="Amann R."/>
            <person name="Jetten M.S.M."/>
            <person name="Mascher T."/>
            <person name="Medema M.H."/>
            <person name="Devos D.P."/>
            <person name="Kaster A.-K."/>
            <person name="Ovreas L."/>
            <person name="Rohde M."/>
            <person name="Galperin M.Y."/>
            <person name="Jogler C."/>
        </authorList>
    </citation>
    <scope>NUCLEOTIDE SEQUENCE [LARGE SCALE GENOMIC DNA]</scope>
    <source>
        <strain evidence="4 5">Mal64</strain>
    </source>
</reference>
<dbReference type="OrthoDB" id="269393at2"/>
<keyword evidence="1" id="KW-1133">Transmembrane helix</keyword>
<organism evidence="4 5">
    <name type="scientific">Pseudobythopirellula maris</name>
    <dbReference type="NCBI Taxonomy" id="2527991"/>
    <lineage>
        <taxon>Bacteria</taxon>
        <taxon>Pseudomonadati</taxon>
        <taxon>Planctomycetota</taxon>
        <taxon>Planctomycetia</taxon>
        <taxon>Pirellulales</taxon>
        <taxon>Lacipirellulaceae</taxon>
        <taxon>Pseudobythopirellula</taxon>
    </lineage>
</organism>
<dbReference type="InterPro" id="IPR005182">
    <property type="entry name" value="YdbS-like_PH"/>
</dbReference>
<feature type="domain" description="YdbS-like PH" evidence="2">
    <location>
        <begin position="129"/>
        <end position="202"/>
    </location>
</feature>
<dbReference type="RefSeq" id="WP_146400849.1">
    <property type="nucleotide sequence ID" value="NZ_SJPQ01000002.1"/>
</dbReference>
<keyword evidence="1" id="KW-0472">Membrane</keyword>
<feature type="domain" description="Zinc-ribbon" evidence="3">
    <location>
        <begin position="4"/>
        <end position="24"/>
    </location>
</feature>
<sequence>MLSCPQCNATAPDGALFCPQCGASFDAQGDTPGNPPDAALGDATPRERFQQAAASRQSDEDEIEETLWSGSYSPKAMTSKLILVMIMCLAAVILGLLLHLSSSGWYCIAIAIMALWLMTGIWFVYQRLSTRYELTNLRFFHKKGFLWRTTDRLELIDIDDVIYHQNPIDRLRNTGQILLLSSDESTNELLLRGIRDVRQVADMIDKARRAERRRRGLHIESV</sequence>
<dbReference type="Pfam" id="PF03703">
    <property type="entry name" value="bPH_2"/>
    <property type="match status" value="1"/>
</dbReference>
<evidence type="ECO:0000259" key="2">
    <source>
        <dbReference type="Pfam" id="PF03703"/>
    </source>
</evidence>
<evidence type="ECO:0000313" key="5">
    <source>
        <dbReference type="Proteomes" id="UP000315440"/>
    </source>
</evidence>
<feature type="transmembrane region" description="Helical" evidence="1">
    <location>
        <begin position="103"/>
        <end position="125"/>
    </location>
</feature>
<name>A0A5C5ZN96_9BACT</name>
<dbReference type="PANTHER" id="PTHR37938">
    <property type="entry name" value="BLL0215 PROTEIN"/>
    <property type="match status" value="1"/>
</dbReference>
<dbReference type="EMBL" id="SJPQ01000002">
    <property type="protein sequence ID" value="TWT88638.1"/>
    <property type="molecule type" value="Genomic_DNA"/>
</dbReference>
<keyword evidence="1" id="KW-0812">Transmembrane</keyword>
<keyword evidence="5" id="KW-1185">Reference proteome</keyword>
<evidence type="ECO:0000313" key="4">
    <source>
        <dbReference type="EMBL" id="TWT88638.1"/>
    </source>
</evidence>
<evidence type="ECO:0000256" key="1">
    <source>
        <dbReference type="SAM" id="Phobius"/>
    </source>
</evidence>
<proteinExistence type="predicted"/>
<evidence type="ECO:0000259" key="3">
    <source>
        <dbReference type="Pfam" id="PF13240"/>
    </source>
</evidence>
<dbReference type="Pfam" id="PF13240">
    <property type="entry name" value="Zn_Ribbon_1"/>
    <property type="match status" value="1"/>
</dbReference>